<evidence type="ECO:0000313" key="3">
    <source>
        <dbReference type="Proteomes" id="UP000307943"/>
    </source>
</evidence>
<accession>A0A5C4T640</accession>
<keyword evidence="1" id="KW-0472">Membrane</keyword>
<reference evidence="2 3" key="1">
    <citation type="submission" date="2019-05" db="EMBL/GenBank/DDBJ databases">
        <title>We sequenced the genome of Paenibacillus hemerocallicola KCTC 33185 for further insight into its adaptation and study the phylogeny of Paenibacillus.</title>
        <authorList>
            <person name="Narsing Rao M.P."/>
        </authorList>
    </citation>
    <scope>NUCLEOTIDE SEQUENCE [LARGE SCALE GENOMIC DNA]</scope>
    <source>
        <strain evidence="2 3">KCTC 33185</strain>
    </source>
</reference>
<evidence type="ECO:0000313" key="2">
    <source>
        <dbReference type="EMBL" id="TNJ63797.1"/>
    </source>
</evidence>
<dbReference type="OrthoDB" id="9800627at2"/>
<protein>
    <recommendedName>
        <fullName evidence="4">M50 family metallopeptidase</fullName>
    </recommendedName>
</protein>
<dbReference type="AlphaFoldDB" id="A0A5C4T640"/>
<feature type="transmembrane region" description="Helical" evidence="1">
    <location>
        <begin position="313"/>
        <end position="341"/>
    </location>
</feature>
<dbReference type="EMBL" id="VDCQ01000037">
    <property type="protein sequence ID" value="TNJ63797.1"/>
    <property type="molecule type" value="Genomic_DNA"/>
</dbReference>
<organism evidence="2 3">
    <name type="scientific">Paenibacillus hemerocallicola</name>
    <dbReference type="NCBI Taxonomy" id="1172614"/>
    <lineage>
        <taxon>Bacteria</taxon>
        <taxon>Bacillati</taxon>
        <taxon>Bacillota</taxon>
        <taxon>Bacilli</taxon>
        <taxon>Bacillales</taxon>
        <taxon>Paenibacillaceae</taxon>
        <taxon>Paenibacillus</taxon>
    </lineage>
</organism>
<comment type="caution">
    <text evidence="2">The sequence shown here is derived from an EMBL/GenBank/DDBJ whole genome shotgun (WGS) entry which is preliminary data.</text>
</comment>
<keyword evidence="1" id="KW-1133">Transmembrane helix</keyword>
<proteinExistence type="predicted"/>
<evidence type="ECO:0008006" key="4">
    <source>
        <dbReference type="Google" id="ProtNLM"/>
    </source>
</evidence>
<sequence length="396" mass="43965">MNREADREQGEGIRNVSAHVFRIGTIHHDRFWIERPDGRLFQIDGQAKSVLERLASGASAAVVCEESELELEELAMLFQILGIGTDESFVLEGDVEHTVGVGDDPANNAGMRAAVRQTSASSGETTERNFVFPWLECRSFAWVVASFLCVAVGLLAWFTYSAPLAFVASFSDQWIIAAALTVAVILHELGHLLAMPRSGGISVSVHWSGPLPVFSIVCNGAWKLSGPQRVRIDLAGFATDVLVCGIAAAIGLFDSGLSPWIWTFILVQGFRMVFAIWPLLPGDGYWLLVDLFSAPNLWMHAADDLKRLRLNWLSLYALLRIMFLLLLWLLYGYMLYFWIVFFLSKTWDAALGYILYPAPLLMLLNVLSQLYGLAAALRRFSRKTASQRSEEAGALN</sequence>
<dbReference type="Proteomes" id="UP000307943">
    <property type="component" value="Unassembled WGS sequence"/>
</dbReference>
<feature type="transmembrane region" description="Helical" evidence="1">
    <location>
        <begin position="234"/>
        <end position="253"/>
    </location>
</feature>
<feature type="transmembrane region" description="Helical" evidence="1">
    <location>
        <begin position="353"/>
        <end position="377"/>
    </location>
</feature>
<keyword evidence="1" id="KW-0812">Transmembrane</keyword>
<gene>
    <name evidence="2" type="ORF">FE784_23255</name>
</gene>
<feature type="transmembrane region" description="Helical" evidence="1">
    <location>
        <begin position="140"/>
        <end position="162"/>
    </location>
</feature>
<dbReference type="RefSeq" id="WP_139604653.1">
    <property type="nucleotide sequence ID" value="NZ_VDCQ01000037.1"/>
</dbReference>
<name>A0A5C4T640_9BACL</name>
<evidence type="ECO:0000256" key="1">
    <source>
        <dbReference type="SAM" id="Phobius"/>
    </source>
</evidence>
<keyword evidence="3" id="KW-1185">Reference proteome</keyword>
<feature type="transmembrane region" description="Helical" evidence="1">
    <location>
        <begin position="174"/>
        <end position="194"/>
    </location>
</feature>